<dbReference type="InterPro" id="IPR006592">
    <property type="entry name" value="RNA_pol_N"/>
</dbReference>
<organism evidence="13">
    <name type="scientific">Floydiella terrestris</name>
    <name type="common">Green alga</name>
    <name type="synonym">Planophila terrestris</name>
    <dbReference type="NCBI Taxonomy" id="51328"/>
    <lineage>
        <taxon>Eukaryota</taxon>
        <taxon>Viridiplantae</taxon>
        <taxon>Chlorophyta</taxon>
        <taxon>core chlorophytes</taxon>
        <taxon>Chlorophyceae</taxon>
        <taxon>OCC clade</taxon>
        <taxon>Chaetopeltidales</taxon>
        <taxon>Chaetopeltidaceae</taxon>
        <taxon>Floydiella</taxon>
    </lineage>
</organism>
<dbReference type="Gene3D" id="4.10.860.120">
    <property type="entry name" value="RNA polymerase II, clamp domain"/>
    <property type="match status" value="1"/>
</dbReference>
<dbReference type="GO" id="GO:0003677">
    <property type="term" value="F:DNA binding"/>
    <property type="evidence" value="ECO:0007669"/>
    <property type="project" value="InterPro"/>
</dbReference>
<feature type="coiled-coil region" evidence="10">
    <location>
        <begin position="1049"/>
        <end position="1083"/>
    </location>
</feature>
<dbReference type="RefSeq" id="YP_003795536.1">
    <property type="nucleotide sequence ID" value="NC_014346.1"/>
</dbReference>
<feature type="domain" description="RNA polymerase N-terminal" evidence="12">
    <location>
        <begin position="1185"/>
        <end position="1466"/>
    </location>
</feature>
<feature type="region of interest" description="Disordered" evidence="11">
    <location>
        <begin position="838"/>
        <end position="867"/>
    </location>
</feature>
<dbReference type="EC" id="2.7.7.6" evidence="9"/>
<feature type="region of interest" description="Disordered" evidence="11">
    <location>
        <begin position="516"/>
        <end position="547"/>
    </location>
</feature>
<feature type="compositionally biased region" description="Basic residues" evidence="11">
    <location>
        <begin position="165"/>
        <end position="179"/>
    </location>
</feature>
<feature type="compositionally biased region" description="Basic and acidic residues" evidence="11">
    <location>
        <begin position="430"/>
        <end position="460"/>
    </location>
</feature>
<evidence type="ECO:0000256" key="6">
    <source>
        <dbReference type="ARBA" id="ARBA00022695"/>
    </source>
</evidence>
<evidence type="ECO:0000256" key="7">
    <source>
        <dbReference type="ARBA" id="ARBA00023163"/>
    </source>
</evidence>
<dbReference type="Gene3D" id="1.10.274.100">
    <property type="entry name" value="RNA polymerase Rpb1, domain 3"/>
    <property type="match status" value="1"/>
</dbReference>
<evidence type="ECO:0000256" key="8">
    <source>
        <dbReference type="ARBA" id="ARBA00048552"/>
    </source>
</evidence>
<evidence type="ECO:0000256" key="5">
    <source>
        <dbReference type="ARBA" id="ARBA00022679"/>
    </source>
</evidence>
<keyword evidence="6 9" id="KW-0548">Nucleotidyltransferase</keyword>
<proteinExistence type="inferred from homology"/>
<feature type="compositionally biased region" description="Basic and acidic residues" evidence="11">
    <location>
        <begin position="152"/>
        <end position="164"/>
    </location>
</feature>
<sequence length="1579" mass="184324">MNACIFILFSKIQNAFLLDTILYGNFCFIHSKQRNSIMKNFYLKRTIKAYYSFLKGNPFQNKTGGENSFFTLSWSSFAKSQGSSIQTNAKKKKSSETPSVNFTEDNKEKNVPAIDSNSLEKKEIEEIKDSLPKDSLPKDSKKENSKKKKIKEKNQIEEIKDSLPKKSKKEKSLPKKSKKKDSLPKESKKKQVIPKESKKEEEIKESLPKKSKKEKSLPKNSKKKDSLPKKSTKEVIPKESKKEEEKKKKGKEEIKESLPKDSKKEKSLPKESKKKQVIPKKSTKEKPILKKSKKKEGILKESKKEEEKKKKKTKEKIKESPPKDLKTEENKKDSLPKKLKKEKNKKEKEDSKKEEIKESLPKDLKTKENKKEKKEKKDSSAKNSKKKDSFPKDFKKEENKKKVQEINESPPKKSKKEKSLPKDSKKKQGIPKESKKEEEKKKKEKTKESLPKNAKKEKSLPKNSKKKQVIPKDFNKENSKKKKTKEKIKESPPKKSKKTKKEKEIEDFSVVDSNSFFGKEEKRKKQPKKKSKSHENTKKILSVSKDQNHSSLLSTSFKEKNSEGKIHPIPFKKRFSDLKAFDLFKEKIHKKPRALIEEKRLVTISMASPELIRQWAEKTLPNGKVFGQVLNANTLHYSTLKPIKGGLFCERIFGPINDFECACGIKIEKPIRSFSTSLEIEKEEKKSLKEREFCPECDVEYTWSDKRRHQLGYIQLAIPVTHIWYLKFRPSTISILLGSKKQEIESIAYCEKSFTLDMAWKPSRFLDFFYYSKMLKREKSKSFLPPVKKGEKIRKENAIKPIRERWWRLSDQFDEQGRRRFLDMRVRRAMMTWEAKLSKQKQKQKPKQKLNIFQKPKQKPKQKLSTFQKPKQKLRTFQKPKQKLRTFFQIFKFFRSFKNFRTTTLGLKQELSLDEETKENQKEDLEDFFLQENLETKNPVLLNSLSCFSHRKAWEPGQIETFVDSFWPKEEPRDLPMPFYKTRALKKTLFSNVSSIVGSGLLAPLLTECNKKEFFKILLVFKKRVKNIINTIFVVRKRIKILKRLDLFFGKVKKKLRKSKKKLENLRQKLEIAINRIETFKKVYLPTNYDKLEKIEKHSLIFQNDTFFTYQKKKREILKEMKKQKKYNKKLFLDFQYISNSLRKKKEKRILKETNEPGSFLFPFSAGKTLFEYYSRKKKEKMSTESFFISYLPVLPPGLRPILQIDDQIISTDLNRLYQKVVYQNERVLKFMQNSALNNPFSLSLAQKLLQEAVDNLLENGKGGTKPETDNRGRPLKSLSDLLKGKQGRFRQNLLGKRVDYSGRSVIVVGPKLKLHQCGLPKEMALELFMPFLIKELLASGRARTFLGAKKIIRTDDVLTFHHLKKVVNNHVILLNRAPTLHKVGFQAFRPILVDGRAILIHPLVCPGFNADFDGDQMAVHVPITPQARAEAFKFMLSQNNLLSTATGEPALLPSQDMVLGIYYLTTSVAKSIPEQKKKTKLFFSSFDEVLKAYDRNLVSIHTNIWVRFDGLIQTDPSANGKKEAKILELRIHSTGQNRTINSDSSARLFDSNQNRLSQVLCTTPGRVLFHFILQKTRT</sequence>
<dbReference type="GO" id="GO:0006351">
    <property type="term" value="P:DNA-templated transcription"/>
    <property type="evidence" value="ECO:0007669"/>
    <property type="project" value="InterPro"/>
</dbReference>
<comment type="function">
    <text evidence="1 9">DNA-dependent RNA polymerase catalyzes the transcription of DNA into RNA using the four ribonucleoside triphosphates as substrates.</text>
</comment>
<feature type="compositionally biased region" description="Basic and acidic residues" evidence="11">
    <location>
        <begin position="193"/>
        <end position="208"/>
    </location>
</feature>
<feature type="compositionally biased region" description="Basic and acidic residues" evidence="11">
    <location>
        <begin position="316"/>
        <end position="336"/>
    </location>
</feature>
<dbReference type="GO" id="GO:0000428">
    <property type="term" value="C:DNA-directed RNA polymerase complex"/>
    <property type="evidence" value="ECO:0007669"/>
    <property type="project" value="UniProtKB-KW"/>
</dbReference>
<dbReference type="PANTHER" id="PTHR19376:SF54">
    <property type="entry name" value="DNA-DIRECTED RNA POLYMERASE SUBUNIT BETA"/>
    <property type="match status" value="1"/>
</dbReference>
<feature type="compositionally biased region" description="Basic residues" evidence="11">
    <location>
        <begin position="838"/>
        <end position="848"/>
    </location>
</feature>
<name>E2DSN8_FLOTE</name>
<gene>
    <name evidence="13" type="primary">rpoC1</name>
</gene>
<keyword evidence="3 9" id="KW-0240">DNA-directed RNA polymerase</keyword>
<dbReference type="InterPro" id="IPR000722">
    <property type="entry name" value="RNA_pol_asu"/>
</dbReference>
<dbReference type="Pfam" id="PF00623">
    <property type="entry name" value="RNA_pol_Rpb1_2"/>
    <property type="match status" value="1"/>
</dbReference>
<dbReference type="Gene3D" id="1.10.40.90">
    <property type="match status" value="1"/>
</dbReference>
<evidence type="ECO:0000259" key="12">
    <source>
        <dbReference type="SMART" id="SM00663"/>
    </source>
</evidence>
<dbReference type="GO" id="GO:0003899">
    <property type="term" value="F:DNA-directed RNA polymerase activity"/>
    <property type="evidence" value="ECO:0007669"/>
    <property type="project" value="UniProtKB-EC"/>
</dbReference>
<dbReference type="Gene3D" id="2.40.40.20">
    <property type="match status" value="1"/>
</dbReference>
<accession>E2DSN8</accession>
<feature type="compositionally biased region" description="Basic residues" evidence="11">
    <location>
        <begin position="272"/>
        <end position="281"/>
    </location>
</feature>
<evidence type="ECO:0000256" key="9">
    <source>
        <dbReference type="RuleBase" id="RU004279"/>
    </source>
</evidence>
<evidence type="ECO:0000256" key="2">
    <source>
        <dbReference type="ARBA" id="ARBA00007207"/>
    </source>
</evidence>
<evidence type="ECO:0000256" key="10">
    <source>
        <dbReference type="SAM" id="Coils"/>
    </source>
</evidence>
<feature type="compositionally biased region" description="Basic and acidic residues" evidence="11">
    <location>
        <begin position="344"/>
        <end position="405"/>
    </location>
</feature>
<feature type="compositionally biased region" description="Basic and acidic residues" evidence="11">
    <location>
        <begin position="118"/>
        <end position="143"/>
    </location>
</feature>
<keyword evidence="10" id="KW-0175">Coiled coil</keyword>
<evidence type="ECO:0000256" key="3">
    <source>
        <dbReference type="ARBA" id="ARBA00022478"/>
    </source>
</evidence>
<reference evidence="13" key="1">
    <citation type="journal article" date="2008" name="J. Phycol.">
        <title>Deep division in the Chlorophyceae (Chlorophyta) revealed by chloroplast phylogenomic analyseS.</title>
        <authorList>
            <person name="Turmel M."/>
            <person name="Brouard J.-S."/>
            <person name="Gagnon C."/>
            <person name="Otis C."/>
            <person name="Lemieux C."/>
        </authorList>
    </citation>
    <scope>NUCLEOTIDE SEQUENCE</scope>
</reference>
<dbReference type="InterPro" id="IPR044893">
    <property type="entry name" value="RNA_pol_Rpb1_clamp_domain"/>
</dbReference>
<dbReference type="PANTHER" id="PTHR19376">
    <property type="entry name" value="DNA-DIRECTED RNA POLYMERASE"/>
    <property type="match status" value="1"/>
</dbReference>
<dbReference type="InterPro" id="IPR042102">
    <property type="entry name" value="RNA_pol_Rpb1_3_sf"/>
</dbReference>
<feature type="compositionally biased region" description="Basic and acidic residues" evidence="11">
    <location>
        <begin position="223"/>
        <end position="271"/>
    </location>
</feature>
<comment type="similarity">
    <text evidence="2">Belongs to the RNA polymerase beta' chain family. RpoC1 subfamily.</text>
</comment>
<comment type="catalytic activity">
    <reaction evidence="8 9">
        <text>RNA(n) + a ribonucleoside 5'-triphosphate = RNA(n+1) + diphosphate</text>
        <dbReference type="Rhea" id="RHEA:21248"/>
        <dbReference type="Rhea" id="RHEA-COMP:14527"/>
        <dbReference type="Rhea" id="RHEA-COMP:17342"/>
        <dbReference type="ChEBI" id="CHEBI:33019"/>
        <dbReference type="ChEBI" id="CHEBI:61557"/>
        <dbReference type="ChEBI" id="CHEBI:140395"/>
        <dbReference type="EC" id="2.7.7.6"/>
    </reaction>
</comment>
<dbReference type="SUPFAM" id="SSF64484">
    <property type="entry name" value="beta and beta-prime subunits of DNA dependent RNA-polymerase"/>
    <property type="match status" value="1"/>
</dbReference>
<dbReference type="InterPro" id="IPR045867">
    <property type="entry name" value="DNA-dir_RpoC_beta_prime"/>
</dbReference>
<dbReference type="InterPro" id="IPR007080">
    <property type="entry name" value="RNA_pol_Rpb1_1"/>
</dbReference>
<protein>
    <recommendedName>
        <fullName evidence="9">DNA-directed RNA polymerase subunit</fullName>
        <ecNumber evidence="9">2.7.7.6</ecNumber>
    </recommendedName>
</protein>
<dbReference type="EMBL" id="GU196268">
    <property type="protein sequence ID" value="ACZ58492.1"/>
    <property type="molecule type" value="Genomic_DNA"/>
</dbReference>
<dbReference type="GeneID" id="9481901"/>
<reference evidence="13" key="2">
    <citation type="journal article" date="2010" name="Genome Biol. Evol.">
        <title>The exceptionally large chloroplast genome of the green alga Floydiella terrestris illuminates the evolutionary history of the Chlorophyceae.</title>
        <authorList>
            <person name="Brouard J.S."/>
            <person name="Otis C."/>
            <person name="Lemieux C."/>
            <person name="Turmel M."/>
        </authorList>
    </citation>
    <scope>NUCLEOTIDE SEQUENCE</scope>
</reference>
<evidence type="ECO:0000256" key="1">
    <source>
        <dbReference type="ARBA" id="ARBA00004026"/>
    </source>
</evidence>
<keyword evidence="13" id="KW-0150">Chloroplast</keyword>
<keyword evidence="5 9" id="KW-0808">Transferase</keyword>
<feature type="compositionally biased region" description="Basic and acidic residues" evidence="11">
    <location>
        <begin position="295"/>
        <end position="308"/>
    </location>
</feature>
<dbReference type="InterPro" id="IPR007066">
    <property type="entry name" value="RNA_pol_Rpb1_3"/>
</dbReference>
<geneLocation type="chloroplast" evidence="13"/>
<feature type="region of interest" description="Disordered" evidence="11">
    <location>
        <begin position="85"/>
        <end position="504"/>
    </location>
</feature>
<dbReference type="Pfam" id="PF04997">
    <property type="entry name" value="RNA_pol_Rpb1_1"/>
    <property type="match status" value="2"/>
</dbReference>
<dbReference type="Pfam" id="PF04983">
    <property type="entry name" value="RNA_pol_Rpb1_3"/>
    <property type="match status" value="1"/>
</dbReference>
<evidence type="ECO:0000256" key="4">
    <source>
        <dbReference type="ARBA" id="ARBA00022640"/>
    </source>
</evidence>
<evidence type="ECO:0000313" key="13">
    <source>
        <dbReference type="EMBL" id="ACZ58492.1"/>
    </source>
</evidence>
<dbReference type="SMART" id="SM00663">
    <property type="entry name" value="RPOLA_N"/>
    <property type="match status" value="1"/>
</dbReference>
<evidence type="ECO:0000256" key="11">
    <source>
        <dbReference type="SAM" id="MobiDB-lite"/>
    </source>
</evidence>
<keyword evidence="7 9" id="KW-0804">Transcription</keyword>
<keyword evidence="4 13" id="KW-0934">Plastid</keyword>